<dbReference type="SUPFAM" id="SSF53335">
    <property type="entry name" value="S-adenosyl-L-methionine-dependent methyltransferases"/>
    <property type="match status" value="1"/>
</dbReference>
<dbReference type="Gene3D" id="3.90.120.10">
    <property type="entry name" value="DNA Methylase, subunit A, domain 2"/>
    <property type="match status" value="1"/>
</dbReference>
<proteinExistence type="predicted"/>
<comment type="caution">
    <text evidence="1">The sequence shown here is derived from an EMBL/GenBank/DDBJ whole genome shotgun (WGS) entry which is preliminary data.</text>
</comment>
<protein>
    <submittedName>
        <fullName evidence="1">Uncharacterized protein</fullName>
    </submittedName>
</protein>
<organism evidence="1 2">
    <name type="scientific">Durusdinium trenchii</name>
    <dbReference type="NCBI Taxonomy" id="1381693"/>
    <lineage>
        <taxon>Eukaryota</taxon>
        <taxon>Sar</taxon>
        <taxon>Alveolata</taxon>
        <taxon>Dinophyceae</taxon>
        <taxon>Suessiales</taxon>
        <taxon>Symbiodiniaceae</taxon>
        <taxon>Durusdinium</taxon>
    </lineage>
</organism>
<dbReference type="Proteomes" id="UP001642484">
    <property type="component" value="Unassembled WGS sequence"/>
</dbReference>
<gene>
    <name evidence="1" type="ORF">CCMP2556_LOCUS1367</name>
</gene>
<name>A0ABP0HGS6_9DINO</name>
<keyword evidence="2" id="KW-1185">Reference proteome</keyword>
<dbReference type="EMBL" id="CAXAMN010000447">
    <property type="protein sequence ID" value="CAK8988701.1"/>
    <property type="molecule type" value="Genomic_DNA"/>
</dbReference>
<dbReference type="InterPro" id="IPR029063">
    <property type="entry name" value="SAM-dependent_MTases_sf"/>
</dbReference>
<accession>A0ABP0HGS6</accession>
<evidence type="ECO:0000313" key="2">
    <source>
        <dbReference type="Proteomes" id="UP001642484"/>
    </source>
</evidence>
<evidence type="ECO:0000313" key="1">
    <source>
        <dbReference type="EMBL" id="CAK8988701.1"/>
    </source>
</evidence>
<reference evidence="1 2" key="1">
    <citation type="submission" date="2024-02" db="EMBL/GenBank/DDBJ databases">
        <authorList>
            <person name="Chen Y."/>
            <person name="Shah S."/>
            <person name="Dougan E. K."/>
            <person name="Thang M."/>
            <person name="Chan C."/>
        </authorList>
    </citation>
    <scope>NUCLEOTIDE SEQUENCE [LARGE SCALE GENOMIC DNA]</scope>
</reference>
<dbReference type="Gene3D" id="3.40.50.150">
    <property type="entry name" value="Vaccinia Virus protein VP39"/>
    <property type="match status" value="1"/>
</dbReference>
<sequence length="230" mass="25681">MKQVLQAQPLAFLHENVPSFPIGELERILGRDYIVESVQLDPTDCGFPVQRKRQYALAVHRSCMKFSGLSRFVSDSCDLLGRLNLVLDDFLLDSCPMSKADIQLSLTKTQKSWARYYLKKFSNSCVIDLTQNPEKRPRKGITKMPTLTTSCSKMLHVQSGRFFVGMELALLHGMPVTDSTAKQLRVNTFNVNVDTVSNVALCARVGNSMHCASVGMVLAAVLTCLRPHEK</sequence>